<feature type="compositionally biased region" description="Low complexity" evidence="1">
    <location>
        <begin position="31"/>
        <end position="43"/>
    </location>
</feature>
<organism evidence="2">
    <name type="scientific">Tanacetum cinerariifolium</name>
    <name type="common">Dalmatian daisy</name>
    <name type="synonym">Chrysanthemum cinerariifolium</name>
    <dbReference type="NCBI Taxonomy" id="118510"/>
    <lineage>
        <taxon>Eukaryota</taxon>
        <taxon>Viridiplantae</taxon>
        <taxon>Streptophyta</taxon>
        <taxon>Embryophyta</taxon>
        <taxon>Tracheophyta</taxon>
        <taxon>Spermatophyta</taxon>
        <taxon>Magnoliopsida</taxon>
        <taxon>eudicotyledons</taxon>
        <taxon>Gunneridae</taxon>
        <taxon>Pentapetalae</taxon>
        <taxon>asterids</taxon>
        <taxon>campanulids</taxon>
        <taxon>Asterales</taxon>
        <taxon>Asteraceae</taxon>
        <taxon>Asteroideae</taxon>
        <taxon>Anthemideae</taxon>
        <taxon>Anthemidinae</taxon>
        <taxon>Tanacetum</taxon>
    </lineage>
</organism>
<evidence type="ECO:0000313" key="2">
    <source>
        <dbReference type="EMBL" id="GFB27017.1"/>
    </source>
</evidence>
<feature type="non-terminal residue" evidence="2">
    <location>
        <position position="1"/>
    </location>
</feature>
<accession>A0A699L7W7</accession>
<name>A0A699L7W7_TANCI</name>
<evidence type="ECO:0000256" key="1">
    <source>
        <dbReference type="SAM" id="MobiDB-lite"/>
    </source>
</evidence>
<dbReference type="AlphaFoldDB" id="A0A699L7W7"/>
<feature type="region of interest" description="Disordered" evidence="1">
    <location>
        <begin position="1"/>
        <end position="43"/>
    </location>
</feature>
<reference evidence="2" key="1">
    <citation type="journal article" date="2019" name="Sci. Rep.">
        <title>Draft genome of Tanacetum cinerariifolium, the natural source of mosquito coil.</title>
        <authorList>
            <person name="Yamashiro T."/>
            <person name="Shiraishi A."/>
            <person name="Satake H."/>
            <person name="Nakayama K."/>
        </authorList>
    </citation>
    <scope>NUCLEOTIDE SEQUENCE</scope>
</reference>
<sequence length="83" mass="8870">SVASLVPVEEAPALVESTGLPFSTTIDQDAPSPSTTQTTPQLQSQVIPLYAEEESRDLKVAHKNNNPYFGIPIPETVSEESSS</sequence>
<comment type="caution">
    <text evidence="2">The sequence shown here is derived from an EMBL/GenBank/DDBJ whole genome shotgun (WGS) entry which is preliminary data.</text>
</comment>
<gene>
    <name evidence="2" type="ORF">Tci_698988</name>
</gene>
<feature type="region of interest" description="Disordered" evidence="1">
    <location>
        <begin position="63"/>
        <end position="83"/>
    </location>
</feature>
<protein>
    <submittedName>
        <fullName evidence="2">Uncharacterized protein</fullName>
    </submittedName>
</protein>
<dbReference type="EMBL" id="BKCJ010589766">
    <property type="protein sequence ID" value="GFB27017.1"/>
    <property type="molecule type" value="Genomic_DNA"/>
</dbReference>
<proteinExistence type="predicted"/>